<reference evidence="1" key="1">
    <citation type="submission" date="2023-05" db="EMBL/GenBank/DDBJ databases">
        <authorList>
            <person name="Stuckert A."/>
        </authorList>
    </citation>
    <scope>NUCLEOTIDE SEQUENCE</scope>
</reference>
<evidence type="ECO:0000313" key="2">
    <source>
        <dbReference type="Proteomes" id="UP001162483"/>
    </source>
</evidence>
<accession>A0ABN9FKA9</accession>
<dbReference type="EMBL" id="CATNWA010017023">
    <property type="protein sequence ID" value="CAI9597399.1"/>
    <property type="molecule type" value="Genomic_DNA"/>
</dbReference>
<organism evidence="1 2">
    <name type="scientific">Staurois parvus</name>
    <dbReference type="NCBI Taxonomy" id="386267"/>
    <lineage>
        <taxon>Eukaryota</taxon>
        <taxon>Metazoa</taxon>
        <taxon>Chordata</taxon>
        <taxon>Craniata</taxon>
        <taxon>Vertebrata</taxon>
        <taxon>Euteleostomi</taxon>
        <taxon>Amphibia</taxon>
        <taxon>Batrachia</taxon>
        <taxon>Anura</taxon>
        <taxon>Neobatrachia</taxon>
        <taxon>Ranoidea</taxon>
        <taxon>Ranidae</taxon>
        <taxon>Staurois</taxon>
    </lineage>
</organism>
<comment type="caution">
    <text evidence="1">The sequence shown here is derived from an EMBL/GenBank/DDBJ whole genome shotgun (WGS) entry which is preliminary data.</text>
</comment>
<keyword evidence="2" id="KW-1185">Reference proteome</keyword>
<feature type="non-terminal residue" evidence="1">
    <location>
        <position position="43"/>
    </location>
</feature>
<proteinExistence type="predicted"/>
<dbReference type="Proteomes" id="UP001162483">
    <property type="component" value="Unassembled WGS sequence"/>
</dbReference>
<protein>
    <submittedName>
        <fullName evidence="1">Uncharacterized protein</fullName>
    </submittedName>
</protein>
<sequence length="43" mass="4610">MSCQSATGYQCPCFFITSCLGLRLSSCCRTTSSNMPLQVIAVT</sequence>
<name>A0ABN9FKA9_9NEOB</name>
<evidence type="ECO:0000313" key="1">
    <source>
        <dbReference type="EMBL" id="CAI9597399.1"/>
    </source>
</evidence>
<gene>
    <name evidence="1" type="ORF">SPARVUS_LOCUS12250218</name>
</gene>